<dbReference type="EMBL" id="JANJYI010000003">
    <property type="protein sequence ID" value="KAK2655714.1"/>
    <property type="molecule type" value="Genomic_DNA"/>
</dbReference>
<accession>A0AAD9XA51</accession>
<sequence length="191" mass="22000">MDYRVLINYGGQWDDLRYVGGDTFVEVVSIHLIFLELQNLIYDFTKFDRTLYDVIISSLVKTESGRRKYRLQRDSDVRFLLLDQTVVPEVYVDLVEKVVRDVRDQSAVPSRISQIPSIVHGAPNLLPFATVRESVPSTQQLPLRREVPIWDGDCGFPETCDADEQERVDANDSYASDGDGIHQPRYNWAHH</sequence>
<dbReference type="Proteomes" id="UP001280121">
    <property type="component" value="Unassembled WGS sequence"/>
</dbReference>
<reference evidence="1" key="1">
    <citation type="journal article" date="2023" name="Plant J.">
        <title>Genome sequences and population genomics provide insights into the demographic history, inbreeding, and mutation load of two 'living fossil' tree species of Dipteronia.</title>
        <authorList>
            <person name="Feng Y."/>
            <person name="Comes H.P."/>
            <person name="Chen J."/>
            <person name="Zhu S."/>
            <person name="Lu R."/>
            <person name="Zhang X."/>
            <person name="Li P."/>
            <person name="Qiu J."/>
            <person name="Olsen K.M."/>
            <person name="Qiu Y."/>
        </authorList>
    </citation>
    <scope>NUCLEOTIDE SEQUENCE</scope>
    <source>
        <strain evidence="1">KIB01</strain>
    </source>
</reference>
<gene>
    <name evidence="1" type="ORF">Ddye_008766</name>
</gene>
<evidence type="ECO:0000313" key="1">
    <source>
        <dbReference type="EMBL" id="KAK2655714.1"/>
    </source>
</evidence>
<keyword evidence="2" id="KW-1185">Reference proteome</keyword>
<dbReference type="AlphaFoldDB" id="A0AAD9XA51"/>
<protein>
    <submittedName>
        <fullName evidence="1">Uncharacterized protein</fullName>
    </submittedName>
</protein>
<comment type="caution">
    <text evidence="1">The sequence shown here is derived from an EMBL/GenBank/DDBJ whole genome shotgun (WGS) entry which is preliminary data.</text>
</comment>
<organism evidence="1 2">
    <name type="scientific">Dipteronia dyeriana</name>
    <dbReference type="NCBI Taxonomy" id="168575"/>
    <lineage>
        <taxon>Eukaryota</taxon>
        <taxon>Viridiplantae</taxon>
        <taxon>Streptophyta</taxon>
        <taxon>Embryophyta</taxon>
        <taxon>Tracheophyta</taxon>
        <taxon>Spermatophyta</taxon>
        <taxon>Magnoliopsida</taxon>
        <taxon>eudicotyledons</taxon>
        <taxon>Gunneridae</taxon>
        <taxon>Pentapetalae</taxon>
        <taxon>rosids</taxon>
        <taxon>malvids</taxon>
        <taxon>Sapindales</taxon>
        <taxon>Sapindaceae</taxon>
        <taxon>Hippocastanoideae</taxon>
        <taxon>Acereae</taxon>
        <taxon>Dipteronia</taxon>
    </lineage>
</organism>
<name>A0AAD9XA51_9ROSI</name>
<evidence type="ECO:0000313" key="2">
    <source>
        <dbReference type="Proteomes" id="UP001280121"/>
    </source>
</evidence>
<proteinExistence type="predicted"/>